<accession>A0A8R2NQQ2</accession>
<keyword evidence="3" id="KW-0862">Zinc</keyword>
<dbReference type="InterPro" id="IPR026516">
    <property type="entry name" value="THAP1/10"/>
</dbReference>
<reference evidence="7" key="2">
    <citation type="submission" date="2022-06" db="UniProtKB">
        <authorList>
            <consortium name="EnsemblMetazoa"/>
        </authorList>
    </citation>
    <scope>IDENTIFICATION</scope>
</reference>
<proteinExistence type="predicted"/>
<feature type="domain" description="THAP-type" evidence="6">
    <location>
        <begin position="1"/>
        <end position="78"/>
    </location>
</feature>
<dbReference type="InterPro" id="IPR038441">
    <property type="entry name" value="THAP_Znf_sf"/>
</dbReference>
<dbReference type="Gene3D" id="6.20.210.20">
    <property type="entry name" value="THAP domain"/>
    <property type="match status" value="1"/>
</dbReference>
<protein>
    <recommendedName>
        <fullName evidence="6">THAP-type domain-containing protein</fullName>
    </recommendedName>
</protein>
<dbReference type="SMART" id="SM00692">
    <property type="entry name" value="DM3"/>
    <property type="match status" value="1"/>
</dbReference>
<dbReference type="PANTHER" id="PTHR46600:SF11">
    <property type="entry name" value="THAP DOMAIN-CONTAINING PROTEIN 10"/>
    <property type="match status" value="1"/>
</dbReference>
<keyword evidence="4 5" id="KW-0238">DNA-binding</keyword>
<evidence type="ECO:0000313" key="8">
    <source>
        <dbReference type="Proteomes" id="UP000007819"/>
    </source>
</evidence>
<evidence type="ECO:0000313" key="7">
    <source>
        <dbReference type="EnsemblMetazoa" id="XP_029345715.1"/>
    </source>
</evidence>
<dbReference type="SMART" id="SM00980">
    <property type="entry name" value="THAP"/>
    <property type="match status" value="1"/>
</dbReference>
<evidence type="ECO:0000256" key="3">
    <source>
        <dbReference type="ARBA" id="ARBA00022833"/>
    </source>
</evidence>
<dbReference type="AlphaFoldDB" id="A0A8R2NQQ2"/>
<reference evidence="8" key="1">
    <citation type="submission" date="2010-06" db="EMBL/GenBank/DDBJ databases">
        <authorList>
            <person name="Jiang H."/>
            <person name="Abraham K."/>
            <person name="Ali S."/>
            <person name="Alsbrooks S.L."/>
            <person name="Anim B.N."/>
            <person name="Anosike U.S."/>
            <person name="Attaway T."/>
            <person name="Bandaranaike D.P."/>
            <person name="Battles P.K."/>
            <person name="Bell S.N."/>
            <person name="Bell A.V."/>
            <person name="Beltran B."/>
            <person name="Bickham C."/>
            <person name="Bustamante Y."/>
            <person name="Caleb T."/>
            <person name="Canada A."/>
            <person name="Cardenas V."/>
            <person name="Carter K."/>
            <person name="Chacko J."/>
            <person name="Chandrabose M.N."/>
            <person name="Chavez D."/>
            <person name="Chavez A."/>
            <person name="Chen L."/>
            <person name="Chu H.-S."/>
            <person name="Claassen K.J."/>
            <person name="Cockrell R."/>
            <person name="Collins M."/>
            <person name="Cooper J.A."/>
            <person name="Cree A."/>
            <person name="Curry S.M."/>
            <person name="Da Y."/>
            <person name="Dao M.D."/>
            <person name="Das B."/>
            <person name="Davila M.-L."/>
            <person name="Davy-Carroll L."/>
            <person name="Denson S."/>
            <person name="Dinh H."/>
            <person name="Ebong V.E."/>
            <person name="Edwards J.R."/>
            <person name="Egan A."/>
            <person name="El-Daye J."/>
            <person name="Escobedo L."/>
            <person name="Fernandez S."/>
            <person name="Fernando P.R."/>
            <person name="Flagg N."/>
            <person name="Forbes L.D."/>
            <person name="Fowler R.G."/>
            <person name="Fu Q."/>
            <person name="Gabisi R.A."/>
            <person name="Ganer J."/>
            <person name="Garbino Pronczuk A."/>
            <person name="Garcia R.M."/>
            <person name="Garner T."/>
            <person name="Garrett T.E."/>
            <person name="Gonzalez D.A."/>
            <person name="Hamid H."/>
            <person name="Hawkins E.S."/>
            <person name="Hirani K."/>
            <person name="Hogues M.E."/>
            <person name="Hollins B."/>
            <person name="Hsiao C.-H."/>
            <person name="Jabil R."/>
            <person name="James M.L."/>
            <person name="Jhangiani S.N."/>
            <person name="Johnson B."/>
            <person name="Johnson Q."/>
            <person name="Joshi V."/>
            <person name="Kalu J.B."/>
            <person name="Kam C."/>
            <person name="Kashfia A."/>
            <person name="Keebler J."/>
            <person name="Kisamo H."/>
            <person name="Kovar C.L."/>
            <person name="Lago L.A."/>
            <person name="Lai C.-Y."/>
            <person name="Laidlaw J."/>
            <person name="Lara F."/>
            <person name="Le T.-K."/>
            <person name="Lee S.L."/>
            <person name="Legall F.H."/>
            <person name="Lemon S.J."/>
            <person name="Lewis L.R."/>
            <person name="Li B."/>
            <person name="Liu Y."/>
            <person name="Liu Y.-S."/>
            <person name="Lopez J."/>
            <person name="Lozado R.J."/>
            <person name="Lu J."/>
            <person name="Madu R.C."/>
            <person name="Maheshwari M."/>
            <person name="Maheshwari R."/>
            <person name="Malloy K."/>
            <person name="Martinez E."/>
            <person name="Mathew T."/>
            <person name="Mercado I.C."/>
            <person name="Mercado C."/>
            <person name="Meyer B."/>
            <person name="Montgomery K."/>
            <person name="Morgan M.B."/>
            <person name="Munidasa M."/>
            <person name="Nazareth L.V."/>
            <person name="Nelson J."/>
            <person name="Ng B.M."/>
            <person name="Nguyen N.B."/>
            <person name="Nguyen P.Q."/>
            <person name="Nguyen T."/>
            <person name="Obregon M."/>
            <person name="Okwuonu G.O."/>
            <person name="Onwere C.G."/>
            <person name="Orozco G."/>
            <person name="Parra A."/>
            <person name="Patel S."/>
            <person name="Patil S."/>
            <person name="Perez A."/>
            <person name="Perez Y."/>
            <person name="Pham C."/>
            <person name="Primus E.L."/>
            <person name="Pu L.-L."/>
            <person name="Puazo M."/>
            <person name="Qin X."/>
            <person name="Quiroz J.B."/>
            <person name="Reese J."/>
            <person name="Richards S."/>
            <person name="Rives C.M."/>
            <person name="Robberts R."/>
            <person name="Ruiz S.J."/>
            <person name="Ruiz M.J."/>
            <person name="Santibanez J."/>
            <person name="Schneider B.W."/>
            <person name="Sisson I."/>
            <person name="Smith M."/>
            <person name="Sodergren E."/>
            <person name="Song X.-Z."/>
            <person name="Song B.B."/>
            <person name="Summersgill H."/>
            <person name="Thelus R."/>
            <person name="Thornton R.D."/>
            <person name="Trejos Z.Y."/>
            <person name="Usmani K."/>
            <person name="Vattathil S."/>
            <person name="Villasana D."/>
            <person name="Walker D.L."/>
            <person name="Wang S."/>
            <person name="Wang K."/>
            <person name="White C.S."/>
            <person name="Williams A.C."/>
            <person name="Williamson J."/>
            <person name="Wilson K."/>
            <person name="Woghiren I.O."/>
            <person name="Woodworth J.R."/>
            <person name="Worley K.C."/>
            <person name="Wright R.A."/>
            <person name="Wu W."/>
            <person name="Young L."/>
            <person name="Zhang L."/>
            <person name="Zhang J."/>
            <person name="Zhu Y."/>
            <person name="Muzny D.M."/>
            <person name="Weinstock G."/>
            <person name="Gibbs R.A."/>
        </authorList>
    </citation>
    <scope>NUCLEOTIDE SEQUENCE [LARGE SCALE GENOMIC DNA]</scope>
    <source>
        <strain evidence="8">LSR1</strain>
    </source>
</reference>
<evidence type="ECO:0000256" key="4">
    <source>
        <dbReference type="ARBA" id="ARBA00023125"/>
    </source>
</evidence>
<dbReference type="GO" id="GO:0008270">
    <property type="term" value="F:zinc ion binding"/>
    <property type="evidence" value="ECO:0007669"/>
    <property type="project" value="UniProtKB-KW"/>
</dbReference>
<dbReference type="Proteomes" id="UP000007819">
    <property type="component" value="Chromosome A2"/>
</dbReference>
<dbReference type="GeneID" id="103307919"/>
<dbReference type="GO" id="GO:0043565">
    <property type="term" value="F:sequence-specific DNA binding"/>
    <property type="evidence" value="ECO:0007669"/>
    <property type="project" value="InterPro"/>
</dbReference>
<dbReference type="Pfam" id="PF05485">
    <property type="entry name" value="THAP"/>
    <property type="match status" value="1"/>
</dbReference>
<dbReference type="KEGG" id="api:103307919"/>
<evidence type="ECO:0000256" key="1">
    <source>
        <dbReference type="ARBA" id="ARBA00022723"/>
    </source>
</evidence>
<dbReference type="OrthoDB" id="6630755at2759"/>
<dbReference type="PANTHER" id="PTHR46600">
    <property type="entry name" value="THAP DOMAIN-CONTAINING"/>
    <property type="match status" value="1"/>
</dbReference>
<dbReference type="InterPro" id="IPR006612">
    <property type="entry name" value="THAP_Znf"/>
</dbReference>
<keyword evidence="1" id="KW-0479">Metal-binding</keyword>
<evidence type="ECO:0000259" key="6">
    <source>
        <dbReference type="PROSITE" id="PS50950"/>
    </source>
</evidence>
<dbReference type="PROSITE" id="PS50950">
    <property type="entry name" value="ZF_THAP"/>
    <property type="match status" value="1"/>
</dbReference>
<evidence type="ECO:0000256" key="2">
    <source>
        <dbReference type="ARBA" id="ARBA00022771"/>
    </source>
</evidence>
<dbReference type="RefSeq" id="XP_029345715.1">
    <property type="nucleotide sequence ID" value="XM_029489855.1"/>
</dbReference>
<evidence type="ECO:0000256" key="5">
    <source>
        <dbReference type="PROSITE-ProRule" id="PRU00309"/>
    </source>
</evidence>
<keyword evidence="2 5" id="KW-0863">Zinc-finger</keyword>
<keyword evidence="8" id="KW-1185">Reference proteome</keyword>
<sequence>MSYNSCTLCLNSTKKTPGISLHQFPKAPLIRCKWLDACEFTETDVAHNRKICPFHFSEECYTTGFKKVLKPGRIPTVKIRKSVNRKLFNPLSIESKLSTSYSYPKIRSLLMNVNKYQNLYLTHLNQVLLPLRINHITISLSLQYNIFSTLFFFLKDPKVIGDPEVDIDPKVNQDPEVDIDPKVDLVYEDPEDNLDNCDNIGVSIVGLNKGQLGCLMDLECNGIIKLETNAYYNKSGWKIKVKDFALKKNYPDPDNSYYVEKLIEYRGEVELPTEFCIRYPDSPENK</sequence>
<organism evidence="7 8">
    <name type="scientific">Acyrthosiphon pisum</name>
    <name type="common">Pea aphid</name>
    <dbReference type="NCBI Taxonomy" id="7029"/>
    <lineage>
        <taxon>Eukaryota</taxon>
        <taxon>Metazoa</taxon>
        <taxon>Ecdysozoa</taxon>
        <taxon>Arthropoda</taxon>
        <taxon>Hexapoda</taxon>
        <taxon>Insecta</taxon>
        <taxon>Pterygota</taxon>
        <taxon>Neoptera</taxon>
        <taxon>Paraneoptera</taxon>
        <taxon>Hemiptera</taxon>
        <taxon>Sternorrhyncha</taxon>
        <taxon>Aphidomorpha</taxon>
        <taxon>Aphidoidea</taxon>
        <taxon>Aphididae</taxon>
        <taxon>Macrosiphini</taxon>
        <taxon>Acyrthosiphon</taxon>
    </lineage>
</organism>
<dbReference type="SUPFAM" id="SSF57716">
    <property type="entry name" value="Glucocorticoid receptor-like (DNA-binding domain)"/>
    <property type="match status" value="1"/>
</dbReference>
<name>A0A8R2NQQ2_ACYPI</name>
<dbReference type="EnsemblMetazoa" id="XM_029489855.1">
    <property type="protein sequence ID" value="XP_029345715.1"/>
    <property type="gene ID" value="LOC103307919"/>
</dbReference>